<feature type="region of interest" description="Disordered" evidence="9">
    <location>
        <begin position="276"/>
        <end position="296"/>
    </location>
</feature>
<evidence type="ECO:0000313" key="12">
    <source>
        <dbReference type="Proteomes" id="UP000232227"/>
    </source>
</evidence>
<evidence type="ECO:0000259" key="10">
    <source>
        <dbReference type="PROSITE" id="PS50928"/>
    </source>
</evidence>
<dbReference type="SUPFAM" id="SSF161098">
    <property type="entry name" value="MetI-like"/>
    <property type="match status" value="1"/>
</dbReference>
<evidence type="ECO:0000256" key="2">
    <source>
        <dbReference type="ARBA" id="ARBA00007069"/>
    </source>
</evidence>
<feature type="transmembrane region" description="Helical" evidence="8">
    <location>
        <begin position="71"/>
        <end position="100"/>
    </location>
</feature>
<evidence type="ECO:0000256" key="4">
    <source>
        <dbReference type="ARBA" id="ARBA00022475"/>
    </source>
</evidence>
<keyword evidence="12" id="KW-1185">Reference proteome</keyword>
<feature type="transmembrane region" description="Helical" evidence="8">
    <location>
        <begin position="246"/>
        <end position="267"/>
    </location>
</feature>
<keyword evidence="4" id="KW-1003">Cell membrane</keyword>
<dbReference type="CDD" id="cd06261">
    <property type="entry name" value="TM_PBP2"/>
    <property type="match status" value="1"/>
</dbReference>
<name>A0A291ISW6_9MOLU</name>
<dbReference type="InterPro" id="IPR035906">
    <property type="entry name" value="MetI-like_sf"/>
</dbReference>
<dbReference type="Pfam" id="PF00528">
    <property type="entry name" value="BPD_transp_1"/>
    <property type="match status" value="1"/>
</dbReference>
<dbReference type="NCBIfam" id="NF043074">
    <property type="entry name" value="MMSYN1_0196"/>
    <property type="match status" value="1"/>
</dbReference>
<feature type="compositionally biased region" description="Basic and acidic residues" evidence="9">
    <location>
        <begin position="286"/>
        <end position="296"/>
    </location>
</feature>
<feature type="transmembrane region" description="Helical" evidence="8">
    <location>
        <begin position="112"/>
        <end position="136"/>
    </location>
</feature>
<dbReference type="Gene3D" id="1.10.3720.10">
    <property type="entry name" value="MetI-like"/>
    <property type="match status" value="1"/>
</dbReference>
<comment type="similarity">
    <text evidence="2">Belongs to the binding-protein-dependent transport system permease family. CysTW subfamily.</text>
</comment>
<comment type="subcellular location">
    <subcellularLocation>
        <location evidence="1 8">Cell membrane</location>
        <topology evidence="1 8">Multi-pass membrane protein</topology>
    </subcellularLocation>
</comment>
<organism evidence="11 12">
    <name type="scientific">Mesoplasma lactucae ATCC 49193</name>
    <dbReference type="NCBI Taxonomy" id="81460"/>
    <lineage>
        <taxon>Bacteria</taxon>
        <taxon>Bacillati</taxon>
        <taxon>Mycoplasmatota</taxon>
        <taxon>Mollicutes</taxon>
        <taxon>Entomoplasmatales</taxon>
        <taxon>Entomoplasmataceae</taxon>
        <taxon>Mesoplasma</taxon>
    </lineage>
</organism>
<evidence type="ECO:0000313" key="11">
    <source>
        <dbReference type="EMBL" id="ATG97824.1"/>
    </source>
</evidence>
<dbReference type="InterPro" id="IPR000515">
    <property type="entry name" value="MetI-like"/>
</dbReference>
<dbReference type="EMBL" id="CP023668">
    <property type="protein sequence ID" value="ATG97824.1"/>
    <property type="molecule type" value="Genomic_DNA"/>
</dbReference>
<sequence>MNETITDSKIFKMFHDRVWPWLAPFVLVMVFLVILPLIAVIIYSFIQPTGDAIQFKSTFENYIKMFTDRGIMIALGLSIAYALIASLLCVIVGYPIAYMMGQMRSKILAKNVWVLVTLPIWISMLLKVLGLQSFFYLLSPTFLGTPIAVIVGMVYMFLPFAITPIYDSVISRNIDLEEAAMDLGCSRTKTFFTITLRETMPGILTGFSLVIVQAATSLIVVHYLGAGKITLISSIIESYFFKGANFGYGSAIAVVLTIMVFLLMLIIKAISNKFEKNGKGGKKSWRNSEKARTSQS</sequence>
<keyword evidence="6 8" id="KW-1133">Transmembrane helix</keyword>
<feature type="domain" description="ABC transmembrane type-1" evidence="10">
    <location>
        <begin position="75"/>
        <end position="267"/>
    </location>
</feature>
<keyword evidence="5 8" id="KW-0812">Transmembrane</keyword>
<dbReference type="OrthoDB" id="9807047at2"/>
<dbReference type="PANTHER" id="PTHR42929:SF1">
    <property type="entry name" value="INNER MEMBRANE ABC TRANSPORTER PERMEASE PROTEIN YDCU-RELATED"/>
    <property type="match status" value="1"/>
</dbReference>
<dbReference type="PROSITE" id="PS50928">
    <property type="entry name" value="ABC_TM1"/>
    <property type="match status" value="1"/>
</dbReference>
<evidence type="ECO:0000256" key="8">
    <source>
        <dbReference type="RuleBase" id="RU363032"/>
    </source>
</evidence>
<dbReference type="KEGG" id="mlac:CP520_02495"/>
<protein>
    <submittedName>
        <fullName evidence="11">ABC transporter permease</fullName>
    </submittedName>
</protein>
<feature type="transmembrane region" description="Helical" evidence="8">
    <location>
        <begin position="21"/>
        <end position="46"/>
    </location>
</feature>
<dbReference type="PANTHER" id="PTHR42929">
    <property type="entry name" value="INNER MEMBRANE ABC TRANSPORTER PERMEASE PROTEIN YDCU-RELATED-RELATED"/>
    <property type="match status" value="1"/>
</dbReference>
<accession>A0A291ISW6</accession>
<dbReference type="GO" id="GO:0005886">
    <property type="term" value="C:plasma membrane"/>
    <property type="evidence" value="ECO:0007669"/>
    <property type="project" value="UniProtKB-SubCell"/>
</dbReference>
<feature type="transmembrane region" description="Helical" evidence="8">
    <location>
        <begin position="203"/>
        <end position="226"/>
    </location>
</feature>
<evidence type="ECO:0000256" key="3">
    <source>
        <dbReference type="ARBA" id="ARBA00022448"/>
    </source>
</evidence>
<dbReference type="AlphaFoldDB" id="A0A291ISW6"/>
<evidence type="ECO:0000256" key="7">
    <source>
        <dbReference type="ARBA" id="ARBA00023136"/>
    </source>
</evidence>
<proteinExistence type="inferred from homology"/>
<dbReference type="GO" id="GO:0055085">
    <property type="term" value="P:transmembrane transport"/>
    <property type="evidence" value="ECO:0007669"/>
    <property type="project" value="InterPro"/>
</dbReference>
<keyword evidence="3 8" id="KW-0813">Transport</keyword>
<evidence type="ECO:0000256" key="9">
    <source>
        <dbReference type="SAM" id="MobiDB-lite"/>
    </source>
</evidence>
<evidence type="ECO:0000256" key="5">
    <source>
        <dbReference type="ARBA" id="ARBA00022692"/>
    </source>
</evidence>
<dbReference type="Proteomes" id="UP000232227">
    <property type="component" value="Chromosome"/>
</dbReference>
<keyword evidence="7 8" id="KW-0472">Membrane</keyword>
<dbReference type="InterPro" id="IPR050024">
    <property type="entry name" value="MMSYN1_0196-like"/>
</dbReference>
<reference evidence="11 12" key="1">
    <citation type="submission" date="2017-09" db="EMBL/GenBank/DDBJ databases">
        <title>SPAdes assembly of the Mesoplasma lactucae genome.</title>
        <authorList>
            <person name="Knight T.F."/>
            <person name="Rubinstein R."/>
            <person name="Citino T."/>
        </authorList>
    </citation>
    <scope>NUCLEOTIDE SEQUENCE [LARGE SCALE GENOMIC DNA]</scope>
    <source>
        <strain evidence="11 12">831-C4</strain>
    </source>
</reference>
<evidence type="ECO:0000256" key="6">
    <source>
        <dbReference type="ARBA" id="ARBA00022989"/>
    </source>
</evidence>
<evidence type="ECO:0000256" key="1">
    <source>
        <dbReference type="ARBA" id="ARBA00004651"/>
    </source>
</evidence>
<gene>
    <name evidence="11" type="ORF">CP520_02495</name>
</gene>
<feature type="transmembrane region" description="Helical" evidence="8">
    <location>
        <begin position="142"/>
        <end position="162"/>
    </location>
</feature>